<protein>
    <submittedName>
        <fullName evidence="1">Uncharacterized protein</fullName>
    </submittedName>
</protein>
<reference evidence="1 2" key="1">
    <citation type="journal article" date="2019" name="Genome Biol. Evol.">
        <title>Whole-Genome Sequencing of the Giant Devil Catfish, Bagarius yarrelli.</title>
        <authorList>
            <person name="Jiang W."/>
            <person name="Lv Y."/>
            <person name="Cheng L."/>
            <person name="Yang K."/>
            <person name="Chao B."/>
            <person name="Wang X."/>
            <person name="Li Y."/>
            <person name="Pan X."/>
            <person name="You X."/>
            <person name="Zhang Y."/>
            <person name="Yang J."/>
            <person name="Li J."/>
            <person name="Zhang X."/>
            <person name="Liu S."/>
            <person name="Sun C."/>
            <person name="Yang J."/>
            <person name="Shi Q."/>
        </authorList>
    </citation>
    <scope>NUCLEOTIDE SEQUENCE [LARGE SCALE GENOMIC DNA]</scope>
    <source>
        <strain evidence="1">JWS20170419001</strain>
        <tissue evidence="1">Muscle</tissue>
    </source>
</reference>
<dbReference type="AlphaFoldDB" id="A0A556TJH8"/>
<proteinExistence type="predicted"/>
<name>A0A556TJH8_BAGYA</name>
<evidence type="ECO:0000313" key="2">
    <source>
        <dbReference type="Proteomes" id="UP000319801"/>
    </source>
</evidence>
<gene>
    <name evidence="1" type="ORF">Baya_0864</name>
</gene>
<sequence length="173" mass="19233">MNEEKGMERITAKLRKFCVRARVFVECKGEDKSYNSQEACRKAVLQHIRKAKATIINTAFHNAKTLYTLSTNDMLDMALPGMWLVVEKLCVTAALVLGLSPTECYCSPRAMLAGHRGLQGVNEDLEDCQCDGRNARLSSLYRQKGRAALICRSWSGRRRSAPQLSGPDGSCAF</sequence>
<dbReference type="Proteomes" id="UP000319801">
    <property type="component" value="Unassembled WGS sequence"/>
</dbReference>
<dbReference type="EMBL" id="VCAZ01000002">
    <property type="protein sequence ID" value="TSK14881.1"/>
    <property type="molecule type" value="Genomic_DNA"/>
</dbReference>
<organism evidence="1 2">
    <name type="scientific">Bagarius yarrelli</name>
    <name type="common">Goonch</name>
    <name type="synonym">Bagrus yarrelli</name>
    <dbReference type="NCBI Taxonomy" id="175774"/>
    <lineage>
        <taxon>Eukaryota</taxon>
        <taxon>Metazoa</taxon>
        <taxon>Chordata</taxon>
        <taxon>Craniata</taxon>
        <taxon>Vertebrata</taxon>
        <taxon>Euteleostomi</taxon>
        <taxon>Actinopterygii</taxon>
        <taxon>Neopterygii</taxon>
        <taxon>Teleostei</taxon>
        <taxon>Ostariophysi</taxon>
        <taxon>Siluriformes</taxon>
        <taxon>Sisoridae</taxon>
        <taxon>Sisorinae</taxon>
        <taxon>Bagarius</taxon>
    </lineage>
</organism>
<accession>A0A556TJH8</accession>
<keyword evidence="2" id="KW-1185">Reference proteome</keyword>
<evidence type="ECO:0000313" key="1">
    <source>
        <dbReference type="EMBL" id="TSK14881.1"/>
    </source>
</evidence>
<comment type="caution">
    <text evidence="1">The sequence shown here is derived from an EMBL/GenBank/DDBJ whole genome shotgun (WGS) entry which is preliminary data.</text>
</comment>